<gene>
    <name evidence="2" type="ORF">IV53_GL000684</name>
</gene>
<evidence type="ECO:0008006" key="4">
    <source>
        <dbReference type="Google" id="ProtNLM"/>
    </source>
</evidence>
<feature type="coiled-coil region" evidence="1">
    <location>
        <begin position="54"/>
        <end position="81"/>
    </location>
</feature>
<keyword evidence="3" id="KW-1185">Reference proteome</keyword>
<reference evidence="2 3" key="1">
    <citation type="journal article" date="2015" name="Genome Announc.">
        <title>Expanding the biotechnology potential of lactobacilli through comparative genomics of 213 strains and associated genera.</title>
        <authorList>
            <person name="Sun Z."/>
            <person name="Harris H.M."/>
            <person name="McCann A."/>
            <person name="Guo C."/>
            <person name="Argimon S."/>
            <person name="Zhang W."/>
            <person name="Yang X."/>
            <person name="Jeffery I.B."/>
            <person name="Cooney J.C."/>
            <person name="Kagawa T.F."/>
            <person name="Liu W."/>
            <person name="Song Y."/>
            <person name="Salvetti E."/>
            <person name="Wrobel A."/>
            <person name="Rasinkangas P."/>
            <person name="Parkhill J."/>
            <person name="Rea M.C."/>
            <person name="O'Sullivan O."/>
            <person name="Ritari J."/>
            <person name="Douillard F.P."/>
            <person name="Paul Ross R."/>
            <person name="Yang R."/>
            <person name="Briner A.E."/>
            <person name="Felis G.E."/>
            <person name="de Vos W.M."/>
            <person name="Barrangou R."/>
            <person name="Klaenhammer T.R."/>
            <person name="Caufield P.W."/>
            <person name="Cui Y."/>
            <person name="Zhang H."/>
            <person name="O'Toole P.W."/>
        </authorList>
    </citation>
    <scope>NUCLEOTIDE SEQUENCE [LARGE SCALE GENOMIC DNA]</scope>
    <source>
        <strain evidence="2 3">DSM 22408</strain>
    </source>
</reference>
<name>A0A0R2KR94_9LACO</name>
<accession>A0A0R2KR94</accession>
<comment type="caution">
    <text evidence="2">The sequence shown here is derived from an EMBL/GenBank/DDBJ whole genome shotgun (WGS) entry which is preliminary data.</text>
</comment>
<keyword evidence="1" id="KW-0175">Coiled coil</keyword>
<dbReference type="eggNOG" id="COG1191">
    <property type="taxonomic scope" value="Bacteria"/>
</dbReference>
<proteinExistence type="predicted"/>
<evidence type="ECO:0000256" key="1">
    <source>
        <dbReference type="SAM" id="Coils"/>
    </source>
</evidence>
<dbReference type="Proteomes" id="UP000051500">
    <property type="component" value="Unassembled WGS sequence"/>
</dbReference>
<organism evidence="2 3">
    <name type="scientific">Ligilactobacillus ceti DSM 22408</name>
    <dbReference type="NCBI Taxonomy" id="1122146"/>
    <lineage>
        <taxon>Bacteria</taxon>
        <taxon>Bacillati</taxon>
        <taxon>Bacillota</taxon>
        <taxon>Bacilli</taxon>
        <taxon>Lactobacillales</taxon>
        <taxon>Lactobacillaceae</taxon>
        <taxon>Ligilactobacillus</taxon>
    </lineage>
</organism>
<dbReference type="OrthoDB" id="3242975at2"/>
<evidence type="ECO:0000313" key="3">
    <source>
        <dbReference type="Proteomes" id="UP000051500"/>
    </source>
</evidence>
<dbReference type="RefSeq" id="WP_027107124.1">
    <property type="nucleotide sequence ID" value="NZ_JQBZ01000025.1"/>
</dbReference>
<dbReference type="SUPFAM" id="SSF88659">
    <property type="entry name" value="Sigma3 and sigma4 domains of RNA polymerase sigma factors"/>
    <property type="match status" value="1"/>
</dbReference>
<dbReference type="STRING" id="1122146.IV53_GL000684"/>
<dbReference type="EMBL" id="JQBZ01000025">
    <property type="protein sequence ID" value="KRN88717.1"/>
    <property type="molecule type" value="Genomic_DNA"/>
</dbReference>
<dbReference type="PATRIC" id="fig|1122146.4.peg.708"/>
<protein>
    <recommendedName>
        <fullName evidence="4">RNA polymerase sigma-70 region 4 domain-containing protein</fullName>
    </recommendedName>
</protein>
<dbReference type="AlphaFoldDB" id="A0A0R2KR94"/>
<evidence type="ECO:0000313" key="2">
    <source>
        <dbReference type="EMBL" id="KRN88717.1"/>
    </source>
</evidence>
<dbReference type="Gene3D" id="1.20.140.160">
    <property type="match status" value="1"/>
</dbReference>
<sequence length="143" mass="16894">MKSKEYFRKINYLKTAIEFKLEKAEFYKELAQSAGGTVYSDMPKPPKGSVRSPMEEAMIKALDLEIEAKKDEEELSRLTVEALNFIERIEDLKLQKILILRYLKELNWYKIQRTMDYSESAIHKLHNKALAKMDVIINEKYKK</sequence>
<dbReference type="InterPro" id="IPR013324">
    <property type="entry name" value="RNA_pol_sigma_r3/r4-like"/>
</dbReference>